<dbReference type="GO" id="GO:0016020">
    <property type="term" value="C:membrane"/>
    <property type="evidence" value="ECO:0007669"/>
    <property type="project" value="UniProtKB-SubCell"/>
</dbReference>
<evidence type="ECO:0000313" key="12">
    <source>
        <dbReference type="EMBL" id="EKC42225.1"/>
    </source>
</evidence>
<keyword evidence="7 10" id="KW-0472">Membrane</keyword>
<feature type="compositionally biased region" description="Basic and acidic residues" evidence="9">
    <location>
        <begin position="20"/>
        <end position="54"/>
    </location>
</feature>
<dbReference type="InParanoid" id="K1RKS4"/>
<evidence type="ECO:0000256" key="8">
    <source>
        <dbReference type="ARBA" id="ARBA00023315"/>
    </source>
</evidence>
<evidence type="ECO:0000256" key="9">
    <source>
        <dbReference type="SAM" id="MobiDB-lite"/>
    </source>
</evidence>
<dbReference type="GO" id="GO:0005783">
    <property type="term" value="C:endoplasmic reticulum"/>
    <property type="evidence" value="ECO:0007669"/>
    <property type="project" value="TreeGrafter"/>
</dbReference>
<organism evidence="12">
    <name type="scientific">Magallana gigas</name>
    <name type="common">Pacific oyster</name>
    <name type="synonym">Crassostrea gigas</name>
    <dbReference type="NCBI Taxonomy" id="29159"/>
    <lineage>
        <taxon>Eukaryota</taxon>
        <taxon>Metazoa</taxon>
        <taxon>Spiralia</taxon>
        <taxon>Lophotrochozoa</taxon>
        <taxon>Mollusca</taxon>
        <taxon>Bivalvia</taxon>
        <taxon>Autobranchia</taxon>
        <taxon>Pteriomorphia</taxon>
        <taxon>Ostreida</taxon>
        <taxon>Ostreoidea</taxon>
        <taxon>Ostreidae</taxon>
        <taxon>Magallana</taxon>
    </lineage>
</organism>
<keyword evidence="6" id="KW-0443">Lipid metabolism</keyword>
<evidence type="ECO:0000259" key="11">
    <source>
        <dbReference type="SMART" id="SM00563"/>
    </source>
</evidence>
<feature type="transmembrane region" description="Helical" evidence="10">
    <location>
        <begin position="119"/>
        <end position="138"/>
    </location>
</feature>
<evidence type="ECO:0000256" key="10">
    <source>
        <dbReference type="SAM" id="Phobius"/>
    </source>
</evidence>
<comment type="similarity">
    <text evidence="2">Belongs to the 1-acyl-sn-glycerol-3-phosphate acyltransferase family.</text>
</comment>
<feature type="region of interest" description="Disordered" evidence="9">
    <location>
        <begin position="20"/>
        <end position="60"/>
    </location>
</feature>
<keyword evidence="3 12" id="KW-0808">Transferase</keyword>
<reference evidence="12" key="1">
    <citation type="journal article" date="2012" name="Nature">
        <title>The oyster genome reveals stress adaptation and complexity of shell formation.</title>
        <authorList>
            <person name="Zhang G."/>
            <person name="Fang X."/>
            <person name="Guo X."/>
            <person name="Li L."/>
            <person name="Luo R."/>
            <person name="Xu F."/>
            <person name="Yang P."/>
            <person name="Zhang L."/>
            <person name="Wang X."/>
            <person name="Qi H."/>
            <person name="Xiong Z."/>
            <person name="Que H."/>
            <person name="Xie Y."/>
            <person name="Holland P.W."/>
            <person name="Paps J."/>
            <person name="Zhu Y."/>
            <person name="Wu F."/>
            <person name="Chen Y."/>
            <person name="Wang J."/>
            <person name="Peng C."/>
            <person name="Meng J."/>
            <person name="Yang L."/>
            <person name="Liu J."/>
            <person name="Wen B."/>
            <person name="Zhang N."/>
            <person name="Huang Z."/>
            <person name="Zhu Q."/>
            <person name="Feng Y."/>
            <person name="Mount A."/>
            <person name="Hedgecock D."/>
            <person name="Xu Z."/>
            <person name="Liu Y."/>
            <person name="Domazet-Loso T."/>
            <person name="Du Y."/>
            <person name="Sun X."/>
            <person name="Zhang S."/>
            <person name="Liu B."/>
            <person name="Cheng P."/>
            <person name="Jiang X."/>
            <person name="Li J."/>
            <person name="Fan D."/>
            <person name="Wang W."/>
            <person name="Fu W."/>
            <person name="Wang T."/>
            <person name="Wang B."/>
            <person name="Zhang J."/>
            <person name="Peng Z."/>
            <person name="Li Y."/>
            <person name="Li N."/>
            <person name="Wang J."/>
            <person name="Chen M."/>
            <person name="He Y."/>
            <person name="Tan F."/>
            <person name="Song X."/>
            <person name="Zheng Q."/>
            <person name="Huang R."/>
            <person name="Yang H."/>
            <person name="Du X."/>
            <person name="Chen L."/>
            <person name="Yang M."/>
            <person name="Gaffney P.M."/>
            <person name="Wang S."/>
            <person name="Luo L."/>
            <person name="She Z."/>
            <person name="Ming Y."/>
            <person name="Huang W."/>
            <person name="Zhang S."/>
            <person name="Huang B."/>
            <person name="Zhang Y."/>
            <person name="Qu T."/>
            <person name="Ni P."/>
            <person name="Miao G."/>
            <person name="Wang J."/>
            <person name="Wang Q."/>
            <person name="Steinberg C.E."/>
            <person name="Wang H."/>
            <person name="Li N."/>
            <person name="Qian L."/>
            <person name="Zhang G."/>
            <person name="Li Y."/>
            <person name="Yang H."/>
            <person name="Liu X."/>
            <person name="Wang J."/>
            <person name="Yin Y."/>
            <person name="Wang J."/>
        </authorList>
    </citation>
    <scope>NUCLEOTIDE SEQUENCE [LARGE SCALE GENOMIC DNA]</scope>
    <source>
        <strain evidence="12">05x7-T-G4-1.051#20</strain>
    </source>
</reference>
<dbReference type="InterPro" id="IPR002123">
    <property type="entry name" value="Plipid/glycerol_acylTrfase"/>
</dbReference>
<evidence type="ECO:0000256" key="3">
    <source>
        <dbReference type="ARBA" id="ARBA00022679"/>
    </source>
</evidence>
<dbReference type="Pfam" id="PF01553">
    <property type="entry name" value="Acyltransferase"/>
    <property type="match status" value="1"/>
</dbReference>
<dbReference type="AlphaFoldDB" id="K1RKS4"/>
<dbReference type="PANTHER" id="PTHR23063:SF2">
    <property type="entry name" value="GLYCEROL-3-PHOSPHATE ACYLTRANSFERASE 4, ISOFORM D-RELATED"/>
    <property type="match status" value="1"/>
</dbReference>
<comment type="subcellular location">
    <subcellularLocation>
        <location evidence="1">Membrane</location>
    </subcellularLocation>
</comment>
<evidence type="ECO:0000256" key="6">
    <source>
        <dbReference type="ARBA" id="ARBA00023098"/>
    </source>
</evidence>
<feature type="domain" description="Phospholipid/glycerol acyltransferase" evidence="11">
    <location>
        <begin position="178"/>
        <end position="279"/>
    </location>
</feature>
<dbReference type="GO" id="GO:0019432">
    <property type="term" value="P:triglyceride biosynthetic process"/>
    <property type="evidence" value="ECO:0007669"/>
    <property type="project" value="TreeGrafter"/>
</dbReference>
<evidence type="ECO:0000256" key="7">
    <source>
        <dbReference type="ARBA" id="ARBA00023136"/>
    </source>
</evidence>
<dbReference type="PANTHER" id="PTHR23063">
    <property type="entry name" value="PHOSPHOLIPID ACYLTRANSFERASE"/>
    <property type="match status" value="1"/>
</dbReference>
<accession>K1RKS4</accession>
<name>K1RKS4_MAGGI</name>
<dbReference type="GO" id="GO:0004366">
    <property type="term" value="F:glycerol-3-phosphate O-acyltransferase activity"/>
    <property type="evidence" value="ECO:0007669"/>
    <property type="project" value="TreeGrafter"/>
</dbReference>
<evidence type="ECO:0000256" key="2">
    <source>
        <dbReference type="ARBA" id="ARBA00008655"/>
    </source>
</evidence>
<evidence type="ECO:0000256" key="4">
    <source>
        <dbReference type="ARBA" id="ARBA00022692"/>
    </source>
</evidence>
<dbReference type="SMART" id="SM00563">
    <property type="entry name" value="PlsC"/>
    <property type="match status" value="1"/>
</dbReference>
<dbReference type="EMBL" id="JH823233">
    <property type="protein sequence ID" value="EKC42225.1"/>
    <property type="molecule type" value="Genomic_DNA"/>
</dbReference>
<keyword evidence="8 12" id="KW-0012">Acyltransferase</keyword>
<keyword evidence="4 10" id="KW-0812">Transmembrane</keyword>
<proteinExistence type="inferred from homology"/>
<sequence length="283" mass="32636">MLAITNIVTLPSSNHKDLEFGKSKIERYEKQRYQREPKDSESHDDSDRSDKETTKNGGDPLIQRDIAIDAYQGIRIPSNRADYDLTNLKKEFHMSDIMYFAKCGVESYAHGISSLELRMATSMLVLWCLGCLLRYLLLPFRLRRQLNRYASLICHRILCRACSAVVTYHGRENMVKNGICVANHTSPLDVIILSCDNCYSLVGQRHGGFLGLVMKLLARTADHIYFERSEVKDRFIVAKRLKEHVEDKNKLPILIFPEEYFKPIFICGDFILRLTIDKLVPDD</sequence>
<gene>
    <name evidence="12" type="ORF">CGI_10028024</name>
</gene>
<keyword evidence="5 10" id="KW-1133">Transmembrane helix</keyword>
<evidence type="ECO:0000256" key="1">
    <source>
        <dbReference type="ARBA" id="ARBA00004370"/>
    </source>
</evidence>
<evidence type="ECO:0000256" key="5">
    <source>
        <dbReference type="ARBA" id="ARBA00022989"/>
    </source>
</evidence>
<protein>
    <submittedName>
        <fullName evidence="12">Glycerol-3-phosphate acyltransferase 4</fullName>
    </submittedName>
</protein>
<dbReference type="HOGENOM" id="CLU_984332_0_0_1"/>